<reference evidence="1" key="1">
    <citation type="submission" date="2017-05" db="UniProtKB">
        <authorList>
            <consortium name="EnsemblMetazoa"/>
        </authorList>
    </citation>
    <scope>IDENTIFICATION</scope>
</reference>
<organism evidence="1">
    <name type="scientific">Amphimedon queenslandica</name>
    <name type="common">Sponge</name>
    <dbReference type="NCBI Taxonomy" id="400682"/>
    <lineage>
        <taxon>Eukaryota</taxon>
        <taxon>Metazoa</taxon>
        <taxon>Porifera</taxon>
        <taxon>Demospongiae</taxon>
        <taxon>Heteroscleromorpha</taxon>
        <taxon>Haplosclerida</taxon>
        <taxon>Niphatidae</taxon>
        <taxon>Amphimedon</taxon>
    </lineage>
</organism>
<evidence type="ECO:0000313" key="1">
    <source>
        <dbReference type="EnsemblMetazoa" id="Aqu2.1.39508_001"/>
    </source>
</evidence>
<accession>A0A1X7VHT2</accession>
<protein>
    <submittedName>
        <fullName evidence="1">Uncharacterized protein</fullName>
    </submittedName>
</protein>
<dbReference type="EnsemblMetazoa" id="Aqu2.1.39508_001">
    <property type="protein sequence ID" value="Aqu2.1.39508_001"/>
    <property type="gene ID" value="Aqu2.1.39508"/>
</dbReference>
<dbReference type="InParanoid" id="A0A1X7VHT2"/>
<proteinExistence type="predicted"/>
<sequence>MHPIQYPFCQLGTKFSPDWCFGLLKQTFHKAEADSLDDFVQQLSAVNKAQPVGSGKGELIVETLEWSSDFATLFKKVKGIKVFQFFFSATSPGFVAAPQYVDGPVTIQFAERRCSNNGR</sequence>
<dbReference type="AlphaFoldDB" id="A0A1X7VHT2"/>
<name>A0A1X7VHT2_AMPQE</name>